<evidence type="ECO:0000256" key="5">
    <source>
        <dbReference type="ARBA" id="ARBA00023136"/>
    </source>
</evidence>
<feature type="transmembrane region" description="Helical" evidence="10">
    <location>
        <begin position="377"/>
        <end position="404"/>
    </location>
</feature>
<feature type="transmembrane region" description="Helical" evidence="10">
    <location>
        <begin position="416"/>
        <end position="436"/>
    </location>
</feature>
<feature type="transmembrane region" description="Helical" evidence="10">
    <location>
        <begin position="448"/>
        <end position="467"/>
    </location>
</feature>
<feature type="transmembrane region" description="Helical" evidence="10">
    <location>
        <begin position="316"/>
        <end position="336"/>
    </location>
</feature>
<keyword evidence="13" id="KW-1185">Reference proteome</keyword>
<evidence type="ECO:0000256" key="3">
    <source>
        <dbReference type="ARBA" id="ARBA00022692"/>
    </source>
</evidence>
<evidence type="ECO:0000256" key="8">
    <source>
        <dbReference type="RuleBase" id="RU003346"/>
    </source>
</evidence>
<dbReference type="GO" id="GO:0005886">
    <property type="term" value="C:plasma membrane"/>
    <property type="evidence" value="ECO:0007669"/>
    <property type="project" value="UniProtKB-SubCell"/>
</dbReference>
<dbReference type="InterPro" id="IPR050549">
    <property type="entry name" value="MFS_Trehalose_Transporter"/>
</dbReference>
<evidence type="ECO:0000256" key="9">
    <source>
        <dbReference type="SAM" id="Coils"/>
    </source>
</evidence>
<keyword evidence="4 10" id="KW-1133">Transmembrane helix</keyword>
<dbReference type="PROSITE" id="PS00217">
    <property type="entry name" value="SUGAR_TRANSPORT_2"/>
    <property type="match status" value="1"/>
</dbReference>
<dbReference type="PANTHER" id="PTHR48021:SF1">
    <property type="entry name" value="GH07001P-RELATED"/>
    <property type="match status" value="1"/>
</dbReference>
<dbReference type="PANTHER" id="PTHR48021">
    <property type="match status" value="1"/>
</dbReference>
<comment type="subcellular location">
    <subcellularLocation>
        <location evidence="1">Cell membrane</location>
        <topology evidence="1">Multi-pass membrane protein</topology>
    </subcellularLocation>
</comment>
<evidence type="ECO:0000256" key="1">
    <source>
        <dbReference type="ARBA" id="ARBA00004651"/>
    </source>
</evidence>
<sequence>MATIAYVAFRYATTLDPSFPPPSVLLLCPQKDKKKKMLMAAVVGSWGYFCMGTVRGWGSPGLPSLNRTLDFEMDADDFKWISAMPMCSSFFGALVISIPMQYCGRKKALMGHYLLYIFGSLILGLTCFGKHKAMLYVGRLLQGFGVGCTTPACQIYVSECSSPNVRGRLGSITASSLALGIWVAYIIGAFVQWNNLAFIFTVLPVIFLFWTCLMPETPIWLLTHGREDEARRALQQLRGKNTDVDAEMRRMKEHHEKTASSHGSIRLGDLMRGPVMKPFGISMGIMFFQQATGINAMIFYTVSIFQVAGSSIESRYATIIVGGVQLVFTIASGFLVDRYGRRILLLSSAAITSISLTSMGTFFYFQRIWGADTATEHLGWLPLVSLIVFFAAYSGGMSNVPFIIMGEMFPSQYRTMLGTITSSFNLIVTLVVVRFFPDMLIHLGNDVTFFIFAGCTLSSIAFVYFLLPETKGRTLEEMEELFSNVKKNDKPAEDEQAALATVSTQLTTIFDNQCGLVDHTIGPPANEGDGDRVAVF</sequence>
<keyword evidence="6" id="KW-0325">Glycoprotein</keyword>
<feature type="transmembrane region" description="Helical" evidence="10">
    <location>
        <begin position="140"/>
        <end position="157"/>
    </location>
</feature>
<dbReference type="Proteomes" id="UP000820818">
    <property type="component" value="Linkage Group LG5"/>
</dbReference>
<accession>A0AAD5PSI0</accession>
<feature type="transmembrane region" description="Helical" evidence="10">
    <location>
        <begin position="37"/>
        <end position="58"/>
    </location>
</feature>
<dbReference type="NCBIfam" id="TIGR00879">
    <property type="entry name" value="SP"/>
    <property type="match status" value="1"/>
</dbReference>
<evidence type="ECO:0000313" key="12">
    <source>
        <dbReference type="EMBL" id="KAI9557807.1"/>
    </source>
</evidence>
<dbReference type="PROSITE" id="PS50850">
    <property type="entry name" value="MFS"/>
    <property type="match status" value="1"/>
</dbReference>
<dbReference type="AlphaFoldDB" id="A0AAD5PSI0"/>
<dbReference type="SUPFAM" id="SSF103473">
    <property type="entry name" value="MFS general substrate transporter"/>
    <property type="match status" value="1"/>
</dbReference>
<comment type="caution">
    <text evidence="12">The sequence shown here is derived from an EMBL/GenBank/DDBJ whole genome shotgun (WGS) entry which is preliminary data.</text>
</comment>
<keyword evidence="8" id="KW-0813">Transport</keyword>
<evidence type="ECO:0000256" key="2">
    <source>
        <dbReference type="ARBA" id="ARBA00022475"/>
    </source>
</evidence>
<feature type="transmembrane region" description="Helical" evidence="10">
    <location>
        <begin position="197"/>
        <end position="222"/>
    </location>
</feature>
<feature type="transmembrane region" description="Helical" evidence="10">
    <location>
        <begin position="343"/>
        <end position="365"/>
    </location>
</feature>
<keyword evidence="3 10" id="KW-0812">Transmembrane</keyword>
<dbReference type="Pfam" id="PF00083">
    <property type="entry name" value="Sugar_tr"/>
    <property type="match status" value="1"/>
</dbReference>
<dbReference type="InterPro" id="IPR036259">
    <property type="entry name" value="MFS_trans_sf"/>
</dbReference>
<evidence type="ECO:0000259" key="11">
    <source>
        <dbReference type="PROSITE" id="PS50850"/>
    </source>
</evidence>
<feature type="transmembrane region" description="Helical" evidence="10">
    <location>
        <begin position="110"/>
        <end position="128"/>
    </location>
</feature>
<dbReference type="InterPro" id="IPR003663">
    <property type="entry name" value="Sugar/inositol_transpt"/>
</dbReference>
<dbReference type="InterPro" id="IPR005828">
    <property type="entry name" value="MFS_sugar_transport-like"/>
</dbReference>
<evidence type="ECO:0000256" key="7">
    <source>
        <dbReference type="ARBA" id="ARBA00024348"/>
    </source>
</evidence>
<dbReference type="PRINTS" id="PR00171">
    <property type="entry name" value="SUGRTRNSPORT"/>
</dbReference>
<protein>
    <recommendedName>
        <fullName evidence="11">Major facilitator superfamily (MFS) profile domain-containing protein</fullName>
    </recommendedName>
</protein>
<dbReference type="CDD" id="cd17358">
    <property type="entry name" value="MFS_GLUT6_8_Class3_like"/>
    <property type="match status" value="1"/>
</dbReference>
<keyword evidence="2" id="KW-1003">Cell membrane</keyword>
<feature type="transmembrane region" description="Helical" evidence="10">
    <location>
        <begin position="78"/>
        <end position="98"/>
    </location>
</feature>
<feature type="domain" description="Major facilitator superfamily (MFS) profile" evidence="11">
    <location>
        <begin position="36"/>
        <end position="471"/>
    </location>
</feature>
<proteinExistence type="inferred from homology"/>
<reference evidence="12 13" key="1">
    <citation type="submission" date="2022-05" db="EMBL/GenBank/DDBJ databases">
        <title>A multi-omics perspective on studying reproductive biology in Daphnia sinensis.</title>
        <authorList>
            <person name="Jia J."/>
        </authorList>
    </citation>
    <scope>NUCLEOTIDE SEQUENCE [LARGE SCALE GENOMIC DNA]</scope>
    <source>
        <strain evidence="12 13">WSL</strain>
    </source>
</reference>
<feature type="transmembrane region" description="Helical" evidence="10">
    <location>
        <begin position="169"/>
        <end position="191"/>
    </location>
</feature>
<feature type="coiled-coil region" evidence="9">
    <location>
        <begin position="227"/>
        <end position="254"/>
    </location>
</feature>
<dbReference type="InterPro" id="IPR005829">
    <property type="entry name" value="Sugar_transporter_CS"/>
</dbReference>
<dbReference type="GO" id="GO:0051119">
    <property type="term" value="F:sugar transmembrane transporter activity"/>
    <property type="evidence" value="ECO:0007669"/>
    <property type="project" value="InterPro"/>
</dbReference>
<keyword evidence="9" id="KW-0175">Coiled coil</keyword>
<dbReference type="Gene3D" id="1.20.1250.20">
    <property type="entry name" value="MFS general substrate transporter like domains"/>
    <property type="match status" value="1"/>
</dbReference>
<name>A0AAD5PSI0_9CRUS</name>
<evidence type="ECO:0000256" key="10">
    <source>
        <dbReference type="SAM" id="Phobius"/>
    </source>
</evidence>
<dbReference type="EMBL" id="WJBH02000005">
    <property type="protein sequence ID" value="KAI9557807.1"/>
    <property type="molecule type" value="Genomic_DNA"/>
</dbReference>
<organism evidence="12 13">
    <name type="scientific">Daphnia sinensis</name>
    <dbReference type="NCBI Taxonomy" id="1820382"/>
    <lineage>
        <taxon>Eukaryota</taxon>
        <taxon>Metazoa</taxon>
        <taxon>Ecdysozoa</taxon>
        <taxon>Arthropoda</taxon>
        <taxon>Crustacea</taxon>
        <taxon>Branchiopoda</taxon>
        <taxon>Diplostraca</taxon>
        <taxon>Cladocera</taxon>
        <taxon>Anomopoda</taxon>
        <taxon>Daphniidae</taxon>
        <taxon>Daphnia</taxon>
        <taxon>Daphnia similis group</taxon>
    </lineage>
</organism>
<evidence type="ECO:0000256" key="6">
    <source>
        <dbReference type="ARBA" id="ARBA00023180"/>
    </source>
</evidence>
<dbReference type="FunFam" id="1.20.1250.20:FF:000055">
    <property type="entry name" value="Facilitated trehalose transporter Tret1-2 homolog"/>
    <property type="match status" value="1"/>
</dbReference>
<dbReference type="InterPro" id="IPR020846">
    <property type="entry name" value="MFS_dom"/>
</dbReference>
<feature type="transmembrane region" description="Helical" evidence="10">
    <location>
        <begin position="279"/>
        <end position="304"/>
    </location>
</feature>
<evidence type="ECO:0000256" key="4">
    <source>
        <dbReference type="ARBA" id="ARBA00022989"/>
    </source>
</evidence>
<dbReference type="InterPro" id="IPR044775">
    <property type="entry name" value="MFS_ERD6/Tret1-like"/>
</dbReference>
<evidence type="ECO:0000313" key="13">
    <source>
        <dbReference type="Proteomes" id="UP000820818"/>
    </source>
</evidence>
<gene>
    <name evidence="12" type="ORF">GHT06_014556</name>
</gene>
<dbReference type="PROSITE" id="PS00216">
    <property type="entry name" value="SUGAR_TRANSPORT_1"/>
    <property type="match status" value="1"/>
</dbReference>
<keyword evidence="5 10" id="KW-0472">Membrane</keyword>
<comment type="similarity">
    <text evidence="7">Belongs to the major facilitator superfamily. Sugar transporter (TC 2.A.1.1) family. Trehalose transporter subfamily.</text>
</comment>